<feature type="region of interest" description="Disordered" evidence="1">
    <location>
        <begin position="55"/>
        <end position="112"/>
    </location>
</feature>
<feature type="region of interest" description="Disordered" evidence="1">
    <location>
        <begin position="277"/>
        <end position="363"/>
    </location>
</feature>
<evidence type="ECO:0000313" key="4">
    <source>
        <dbReference type="Proteomes" id="UP000563426"/>
    </source>
</evidence>
<dbReference type="Proteomes" id="UP000563426">
    <property type="component" value="Unassembled WGS sequence"/>
</dbReference>
<dbReference type="AlphaFoldDB" id="A0A7Y4KNZ3"/>
<feature type="compositionally biased region" description="Polar residues" evidence="1">
    <location>
        <begin position="306"/>
        <end position="316"/>
    </location>
</feature>
<dbReference type="Gene3D" id="3.90.70.10">
    <property type="entry name" value="Cysteine proteinases"/>
    <property type="match status" value="1"/>
</dbReference>
<dbReference type="CDD" id="cd00118">
    <property type="entry name" value="LysM"/>
    <property type="match status" value="1"/>
</dbReference>
<keyword evidence="4" id="KW-1185">Reference proteome</keyword>
<feature type="compositionally biased region" description="Polar residues" evidence="1">
    <location>
        <begin position="348"/>
        <end position="360"/>
    </location>
</feature>
<protein>
    <submittedName>
        <fullName evidence="3">LysM peptidoglycan-binding domain-containing protein</fullName>
    </submittedName>
</protein>
<dbReference type="PROSITE" id="PS51782">
    <property type="entry name" value="LYSM"/>
    <property type="match status" value="1"/>
</dbReference>
<dbReference type="EMBL" id="JABFJV010000219">
    <property type="protein sequence ID" value="NOK37346.1"/>
    <property type="molecule type" value="Genomic_DNA"/>
</dbReference>
<sequence length="585" mass="62466">MTTITIQKGQTLGRLAKQHHTSVETLAKLNQLKDPNKIIAGKKLIVSQDTFTAAKPATKPQVAQTATKPQVAPRQHGQTDGPAVTSKTVANPGDGFDAGSTQQTQTPQQTQAAVFTKNGRTFPSSNGYPLYSQNKTAGEHEPWAKLPMGSSNVGAIGCAMTAVTMGLSGISGQTITPDQSNKQVNKVGGFTAGGALEGKGWSSMGALTTPPVTVTRRPRNEIWTANRVDQELAAGRPVVMEVDYKTGPKGARKPGHDGQGDHWILVTGKTADGKYMANDPASGKQITLQRGANGKLETPQGMGGYSSYQTTGQVTTFDRGPAKRPATSTASTQPKSQPQPLAQGGVQGNATQQPQPQNVSGAKPTAIVNGKLYQPKSSNVENAIRKASDRIGVDYGYMKAKAFQESTFDPAKKARDTTATGLYQFIDNTWLGMVKQHGAEFGMKDLASHVKYNPATKEHFVDDAGAREKIFAMRKDADLNALMGARYAKDNQVIMERKGLKVGPTELYLAHFLGPDTAAKFLLARQSGQGDTSAASLLPRAAKPATNHKLFYEASGKPRSADAFYKHFQDLIVPNANAYTRAKVN</sequence>
<accession>A0A7Y4KNZ3</accession>
<dbReference type="InterPro" id="IPR023346">
    <property type="entry name" value="Lysozyme-like_dom_sf"/>
</dbReference>
<dbReference type="InterPro" id="IPR039564">
    <property type="entry name" value="Peptidase_C39-like"/>
</dbReference>
<dbReference type="SMART" id="SM00257">
    <property type="entry name" value="LysM"/>
    <property type="match status" value="1"/>
</dbReference>
<dbReference type="Pfam" id="PF01476">
    <property type="entry name" value="LysM"/>
    <property type="match status" value="1"/>
</dbReference>
<organism evidence="3 4">
    <name type="scientific">Corallococcus exercitus</name>
    <dbReference type="NCBI Taxonomy" id="2316736"/>
    <lineage>
        <taxon>Bacteria</taxon>
        <taxon>Pseudomonadati</taxon>
        <taxon>Myxococcota</taxon>
        <taxon>Myxococcia</taxon>
        <taxon>Myxococcales</taxon>
        <taxon>Cystobacterineae</taxon>
        <taxon>Myxococcaceae</taxon>
        <taxon>Corallococcus</taxon>
    </lineage>
</organism>
<name>A0A7Y4KNZ3_9BACT</name>
<comment type="caution">
    <text evidence="3">The sequence shown here is derived from an EMBL/GenBank/DDBJ whole genome shotgun (WGS) entry which is preliminary data.</text>
</comment>
<dbReference type="SUPFAM" id="SSF54106">
    <property type="entry name" value="LysM domain"/>
    <property type="match status" value="1"/>
</dbReference>
<dbReference type="Gene3D" id="3.10.350.10">
    <property type="entry name" value="LysM domain"/>
    <property type="match status" value="1"/>
</dbReference>
<gene>
    <name evidence="3" type="ORF">HMI49_29540</name>
</gene>
<evidence type="ECO:0000259" key="2">
    <source>
        <dbReference type="PROSITE" id="PS51782"/>
    </source>
</evidence>
<dbReference type="InterPro" id="IPR018392">
    <property type="entry name" value="LysM"/>
</dbReference>
<feature type="domain" description="LysM" evidence="2">
    <location>
        <begin position="2"/>
        <end position="46"/>
    </location>
</feature>
<dbReference type="SUPFAM" id="SSF53955">
    <property type="entry name" value="Lysozyme-like"/>
    <property type="match status" value="1"/>
</dbReference>
<proteinExistence type="predicted"/>
<reference evidence="3 4" key="1">
    <citation type="submission" date="2020-05" db="EMBL/GenBank/DDBJ databases">
        <authorList>
            <person name="Whitworth D."/>
        </authorList>
    </citation>
    <scope>NUCLEOTIDE SEQUENCE [LARGE SCALE GENOMIC DNA]</scope>
    <source>
        <strain evidence="3 4">AB043B</strain>
    </source>
</reference>
<feature type="compositionally biased region" description="Low complexity" evidence="1">
    <location>
        <begin position="101"/>
        <end position="111"/>
    </location>
</feature>
<feature type="compositionally biased region" description="Polar residues" evidence="1">
    <location>
        <begin position="326"/>
        <end position="340"/>
    </location>
</feature>
<evidence type="ECO:0000256" key="1">
    <source>
        <dbReference type="SAM" id="MobiDB-lite"/>
    </source>
</evidence>
<dbReference type="Gene3D" id="1.10.530.10">
    <property type="match status" value="1"/>
</dbReference>
<dbReference type="Pfam" id="PF13529">
    <property type="entry name" value="Peptidase_C39_2"/>
    <property type="match status" value="1"/>
</dbReference>
<dbReference type="RefSeq" id="WP_171437362.1">
    <property type="nucleotide sequence ID" value="NZ_JABFJV010000219.1"/>
</dbReference>
<evidence type="ECO:0000313" key="3">
    <source>
        <dbReference type="EMBL" id="NOK37346.1"/>
    </source>
</evidence>
<dbReference type="InterPro" id="IPR036779">
    <property type="entry name" value="LysM_dom_sf"/>
</dbReference>